<feature type="compositionally biased region" description="Basic and acidic residues" evidence="1">
    <location>
        <begin position="1"/>
        <end position="28"/>
    </location>
</feature>
<keyword evidence="3" id="KW-1185">Reference proteome</keyword>
<dbReference type="EMBL" id="SRLO01001060">
    <property type="protein sequence ID" value="TNN42098.1"/>
    <property type="molecule type" value="Genomic_DNA"/>
</dbReference>
<dbReference type="AlphaFoldDB" id="A0A4Z2FLT4"/>
<reference evidence="2 3" key="1">
    <citation type="submission" date="2019-03" db="EMBL/GenBank/DDBJ databases">
        <title>First draft genome of Liparis tanakae, snailfish: a comprehensive survey of snailfish specific genes.</title>
        <authorList>
            <person name="Kim W."/>
            <person name="Song I."/>
            <person name="Jeong J.-H."/>
            <person name="Kim D."/>
            <person name="Kim S."/>
            <person name="Ryu S."/>
            <person name="Song J.Y."/>
            <person name="Lee S.K."/>
        </authorList>
    </citation>
    <scope>NUCLEOTIDE SEQUENCE [LARGE SCALE GENOMIC DNA]</scope>
    <source>
        <tissue evidence="2">Muscle</tissue>
    </source>
</reference>
<evidence type="ECO:0000256" key="1">
    <source>
        <dbReference type="SAM" id="MobiDB-lite"/>
    </source>
</evidence>
<feature type="region of interest" description="Disordered" evidence="1">
    <location>
        <begin position="1"/>
        <end position="43"/>
    </location>
</feature>
<protein>
    <submittedName>
        <fullName evidence="2">Uncharacterized protein</fullName>
    </submittedName>
</protein>
<comment type="caution">
    <text evidence="2">The sequence shown here is derived from an EMBL/GenBank/DDBJ whole genome shotgun (WGS) entry which is preliminary data.</text>
</comment>
<proteinExistence type="predicted"/>
<gene>
    <name evidence="2" type="ORF">EYF80_047743</name>
</gene>
<dbReference type="Proteomes" id="UP000314294">
    <property type="component" value="Unassembled WGS sequence"/>
</dbReference>
<name>A0A4Z2FLT4_9TELE</name>
<organism evidence="2 3">
    <name type="scientific">Liparis tanakae</name>
    <name type="common">Tanaka's snailfish</name>
    <dbReference type="NCBI Taxonomy" id="230148"/>
    <lineage>
        <taxon>Eukaryota</taxon>
        <taxon>Metazoa</taxon>
        <taxon>Chordata</taxon>
        <taxon>Craniata</taxon>
        <taxon>Vertebrata</taxon>
        <taxon>Euteleostomi</taxon>
        <taxon>Actinopterygii</taxon>
        <taxon>Neopterygii</taxon>
        <taxon>Teleostei</taxon>
        <taxon>Neoteleostei</taxon>
        <taxon>Acanthomorphata</taxon>
        <taxon>Eupercaria</taxon>
        <taxon>Perciformes</taxon>
        <taxon>Cottioidei</taxon>
        <taxon>Cottales</taxon>
        <taxon>Liparidae</taxon>
        <taxon>Liparis</taxon>
    </lineage>
</organism>
<accession>A0A4Z2FLT4</accession>
<evidence type="ECO:0000313" key="2">
    <source>
        <dbReference type="EMBL" id="TNN42098.1"/>
    </source>
</evidence>
<sequence>MTRSAGRLDRLTRTSRDKKGEDGFKAEHLQTNSIGLLTPEGPSRLQRSIRRSTSLLHNGSISLHLPL</sequence>
<evidence type="ECO:0000313" key="3">
    <source>
        <dbReference type="Proteomes" id="UP000314294"/>
    </source>
</evidence>